<proteinExistence type="predicted"/>
<evidence type="ECO:0000313" key="2">
    <source>
        <dbReference type="EMBL" id="CAF9928038.1"/>
    </source>
</evidence>
<organism evidence="2 3">
    <name type="scientific">Heterodermia speciosa</name>
    <dbReference type="NCBI Taxonomy" id="116794"/>
    <lineage>
        <taxon>Eukaryota</taxon>
        <taxon>Fungi</taxon>
        <taxon>Dikarya</taxon>
        <taxon>Ascomycota</taxon>
        <taxon>Pezizomycotina</taxon>
        <taxon>Lecanoromycetes</taxon>
        <taxon>OSLEUM clade</taxon>
        <taxon>Lecanoromycetidae</taxon>
        <taxon>Caliciales</taxon>
        <taxon>Physciaceae</taxon>
        <taxon>Heterodermia</taxon>
    </lineage>
</organism>
<dbReference type="EMBL" id="CAJPDS010000046">
    <property type="protein sequence ID" value="CAF9928038.1"/>
    <property type="molecule type" value="Genomic_DNA"/>
</dbReference>
<feature type="region of interest" description="Disordered" evidence="1">
    <location>
        <begin position="97"/>
        <end position="123"/>
    </location>
</feature>
<dbReference type="OrthoDB" id="5401864at2759"/>
<feature type="region of interest" description="Disordered" evidence="1">
    <location>
        <begin position="138"/>
        <end position="176"/>
    </location>
</feature>
<evidence type="ECO:0008006" key="4">
    <source>
        <dbReference type="Google" id="ProtNLM"/>
    </source>
</evidence>
<name>A0A8H3FNT5_9LECA</name>
<dbReference type="InterPro" id="IPR038305">
    <property type="entry name" value="HeLo_sf"/>
</dbReference>
<sequence length="575" mass="63948">MAEPISMTLAALSMLDPAIKSVRKAYGVYKLTTAFGDQYASVQRRLDGEIARLEIALETKLAVMPSKDEATRVDVQLGHLRIHFQACQDMIASIDRDTGVTSSNPSVQNKKELGDKQELEKDGLVAASVPRKKSFSNFFSRKHKRSSKKTNSSGTLTPETTSSIKPEALGSEGAVSAATEQIETAQKIQAKAPITSKLKWIRQKKDFVTHVDEIRQSNDLISHMVSMIALGSIHNILIVPELHEDVPELLLSVQDSLDRLHHALNRSNSYSSKTRPVAISLRVMNAKAYVQLKNKLTIQHNYINFHSDSAVYPLQLQPPTAPSSTVVLAETMLATQGSTQIMHETVIPLAEKLSGLQIDTDEAFKEIGSIFHAEGSNDVHYLFEDISTSWIVQDTLADLVETKPKFLTYIQLAIQVSMSYIYCVSIGASHRYPRLADYRYYKPIEDENRSLGPNDILEPYLSVGFGSRAPRKSTKDIGGASSQFSGNEALTCLGLLLHQLGCWKRLNDEDLASARDVAKTQRKDLQTSTGICYTEVVDVCFAAKEDDWDPRVRTEKLYQKVVAPLQKLVADLHWD</sequence>
<evidence type="ECO:0000313" key="3">
    <source>
        <dbReference type="Proteomes" id="UP000664521"/>
    </source>
</evidence>
<dbReference type="AlphaFoldDB" id="A0A8H3FNT5"/>
<protein>
    <recommendedName>
        <fullName evidence="4">Prion-inhibition and propagation HeLo domain-containing protein</fullName>
    </recommendedName>
</protein>
<reference evidence="2" key="1">
    <citation type="submission" date="2021-03" db="EMBL/GenBank/DDBJ databases">
        <authorList>
            <person name="Tagirdzhanova G."/>
        </authorList>
    </citation>
    <scope>NUCLEOTIDE SEQUENCE</scope>
</reference>
<dbReference type="Proteomes" id="UP000664521">
    <property type="component" value="Unassembled WGS sequence"/>
</dbReference>
<comment type="caution">
    <text evidence="2">The sequence shown here is derived from an EMBL/GenBank/DDBJ whole genome shotgun (WGS) entry which is preliminary data.</text>
</comment>
<accession>A0A8H3FNT5</accession>
<gene>
    <name evidence="2" type="ORF">HETSPECPRED_006735</name>
</gene>
<feature type="compositionally biased region" description="Basic and acidic residues" evidence="1">
    <location>
        <begin position="109"/>
        <end position="123"/>
    </location>
</feature>
<evidence type="ECO:0000256" key="1">
    <source>
        <dbReference type="SAM" id="MobiDB-lite"/>
    </source>
</evidence>
<feature type="compositionally biased region" description="Polar residues" evidence="1">
    <location>
        <begin position="99"/>
        <end position="108"/>
    </location>
</feature>
<feature type="compositionally biased region" description="Basic residues" evidence="1">
    <location>
        <begin position="138"/>
        <end position="148"/>
    </location>
</feature>
<dbReference type="Gene3D" id="1.20.120.1020">
    <property type="entry name" value="Prion-inhibition and propagation, HeLo domain"/>
    <property type="match status" value="1"/>
</dbReference>
<keyword evidence="3" id="KW-1185">Reference proteome</keyword>
<feature type="compositionally biased region" description="Polar residues" evidence="1">
    <location>
        <begin position="154"/>
        <end position="164"/>
    </location>
</feature>